<dbReference type="EMBL" id="UINC01000399">
    <property type="protein sequence ID" value="SUZ54615.1"/>
    <property type="molecule type" value="Genomic_DNA"/>
</dbReference>
<dbReference type="CDD" id="cd02603">
    <property type="entry name" value="HAD_sEH-N_like"/>
    <property type="match status" value="1"/>
</dbReference>
<dbReference type="SFLD" id="SFLDS00003">
    <property type="entry name" value="Haloacid_Dehalogenase"/>
    <property type="match status" value="1"/>
</dbReference>
<feature type="non-terminal residue" evidence="2">
    <location>
        <position position="203"/>
    </location>
</feature>
<dbReference type="InterPro" id="IPR006439">
    <property type="entry name" value="HAD-SF_hydro_IA"/>
</dbReference>
<dbReference type="InterPro" id="IPR036412">
    <property type="entry name" value="HAD-like_sf"/>
</dbReference>
<dbReference type="InterPro" id="IPR052898">
    <property type="entry name" value="ACAD10-like"/>
</dbReference>
<dbReference type="Pfam" id="PF00702">
    <property type="entry name" value="Hydrolase"/>
    <property type="match status" value="1"/>
</dbReference>
<gene>
    <name evidence="2" type="ORF">METZ01_LOCUS7469</name>
</gene>
<organism evidence="2">
    <name type="scientific">marine metagenome</name>
    <dbReference type="NCBI Taxonomy" id="408172"/>
    <lineage>
        <taxon>unclassified sequences</taxon>
        <taxon>metagenomes</taxon>
        <taxon>ecological metagenomes</taxon>
    </lineage>
</organism>
<dbReference type="NCBIfam" id="TIGR01509">
    <property type="entry name" value="HAD-SF-IA-v3"/>
    <property type="match status" value="1"/>
</dbReference>
<evidence type="ECO:0000256" key="1">
    <source>
        <dbReference type="ARBA" id="ARBA00022990"/>
    </source>
</evidence>
<dbReference type="AlphaFoldDB" id="A0A381NJ84"/>
<name>A0A381NJ84_9ZZZZ</name>
<dbReference type="Gene3D" id="3.40.50.1000">
    <property type="entry name" value="HAD superfamily/HAD-like"/>
    <property type="match status" value="1"/>
</dbReference>
<dbReference type="PANTHER" id="PTHR47829">
    <property type="entry name" value="HYDROLASE, PUTATIVE (AFU_ORTHOLOGUE AFUA_1G12880)-RELATED"/>
    <property type="match status" value="1"/>
</dbReference>
<sequence>MASIKAILWDFGGVLTTSPFEAFNRFEAAHDLPKDFIRRINSTNPTTNAWAQFESNTITTEQFDQLFEQESESLGHPVRGMRVLELLSGELRPRMVSALRKCKEHFKVGCITNNMKSGEGPSMARDEAKAAASQSVMTLFDVIVESSVEGVRKPDPRIYEIACGRMDIAPETCVFLDDLGINLKPAKALGMTTIKVMEEDQAI</sequence>
<accession>A0A381NJ84</accession>
<protein>
    <recommendedName>
        <fullName evidence="3">HAD family hydrolase</fullName>
    </recommendedName>
</protein>
<dbReference type="SFLD" id="SFLDG01129">
    <property type="entry name" value="C1.5:_HAD__Beta-PGM__Phosphata"/>
    <property type="match status" value="1"/>
</dbReference>
<dbReference type="PRINTS" id="PR00413">
    <property type="entry name" value="HADHALOGNASE"/>
</dbReference>
<proteinExistence type="predicted"/>
<keyword evidence="1" id="KW-0007">Acetylation</keyword>
<reference evidence="2" key="1">
    <citation type="submission" date="2018-05" db="EMBL/GenBank/DDBJ databases">
        <authorList>
            <person name="Lanie J.A."/>
            <person name="Ng W.-L."/>
            <person name="Kazmierczak K.M."/>
            <person name="Andrzejewski T.M."/>
            <person name="Davidsen T.M."/>
            <person name="Wayne K.J."/>
            <person name="Tettelin H."/>
            <person name="Glass J.I."/>
            <person name="Rusch D."/>
            <person name="Podicherti R."/>
            <person name="Tsui H.-C.T."/>
            <person name="Winkler M.E."/>
        </authorList>
    </citation>
    <scope>NUCLEOTIDE SEQUENCE</scope>
</reference>
<evidence type="ECO:0000313" key="2">
    <source>
        <dbReference type="EMBL" id="SUZ54615.1"/>
    </source>
</evidence>
<feature type="non-terminal residue" evidence="2">
    <location>
        <position position="1"/>
    </location>
</feature>
<dbReference type="Gene3D" id="1.10.150.240">
    <property type="entry name" value="Putative phosphatase, domain 2"/>
    <property type="match status" value="1"/>
</dbReference>
<dbReference type="PANTHER" id="PTHR47829:SF1">
    <property type="entry name" value="HAD FAMILY PHOSPHATASE"/>
    <property type="match status" value="1"/>
</dbReference>
<dbReference type="InterPro" id="IPR023198">
    <property type="entry name" value="PGP-like_dom2"/>
</dbReference>
<dbReference type="NCBIfam" id="TIGR02247">
    <property type="entry name" value="HAD-1A3-hyp"/>
    <property type="match status" value="1"/>
</dbReference>
<dbReference type="InterPro" id="IPR023214">
    <property type="entry name" value="HAD_sf"/>
</dbReference>
<dbReference type="SUPFAM" id="SSF56784">
    <property type="entry name" value="HAD-like"/>
    <property type="match status" value="1"/>
</dbReference>
<dbReference type="InterPro" id="IPR011945">
    <property type="entry name" value="HAD-SF_ppase_IA/epoxid_hydro_N"/>
</dbReference>
<evidence type="ECO:0008006" key="3">
    <source>
        <dbReference type="Google" id="ProtNLM"/>
    </source>
</evidence>